<accession>A0ABX1YEA7</accession>
<protein>
    <recommendedName>
        <fullName evidence="3">Cohesin domain-containing protein</fullName>
    </recommendedName>
</protein>
<gene>
    <name evidence="1" type="ORF">GC101_10520</name>
</gene>
<proteinExistence type="predicted"/>
<evidence type="ECO:0000313" key="2">
    <source>
        <dbReference type="Proteomes" id="UP000596857"/>
    </source>
</evidence>
<name>A0ABX1YEA7_9BACL</name>
<reference evidence="1 2" key="1">
    <citation type="submission" date="2019-10" db="EMBL/GenBank/DDBJ databases">
        <title>Description of Paenibacillus terricola sp. nov.</title>
        <authorList>
            <person name="Carlier A."/>
            <person name="Qi S."/>
        </authorList>
    </citation>
    <scope>NUCLEOTIDE SEQUENCE [LARGE SCALE GENOMIC DNA]</scope>
    <source>
        <strain evidence="1 2">LMG 31459</strain>
    </source>
</reference>
<evidence type="ECO:0008006" key="3">
    <source>
        <dbReference type="Google" id="ProtNLM"/>
    </source>
</evidence>
<keyword evidence="2" id="KW-1185">Reference proteome</keyword>
<dbReference type="Gene3D" id="2.60.120.260">
    <property type="entry name" value="Galactose-binding domain-like"/>
    <property type="match status" value="1"/>
</dbReference>
<dbReference type="Proteomes" id="UP000596857">
    <property type="component" value="Unassembled WGS sequence"/>
</dbReference>
<evidence type="ECO:0000313" key="1">
    <source>
        <dbReference type="EMBL" id="NOU79315.1"/>
    </source>
</evidence>
<organism evidence="1 2">
    <name type="scientific">Paenibacillus phytohabitans</name>
    <dbReference type="NCBI Taxonomy" id="2654978"/>
    <lineage>
        <taxon>Bacteria</taxon>
        <taxon>Bacillati</taxon>
        <taxon>Bacillota</taxon>
        <taxon>Bacilli</taxon>
        <taxon>Bacillales</taxon>
        <taxon>Paenibacillaceae</taxon>
        <taxon>Paenibacillus</taxon>
    </lineage>
</organism>
<sequence>MNGYWIPNNTYVGVSQTLRVIPDKSFNISGSVNINMLYQSKVQMYIDFYSMDGAFISSSIKDMNEANGKYTLFAYQGIIPSNAVFATIYFLIRSTGDYGAGSFYLDSASFNYN</sequence>
<comment type="caution">
    <text evidence="1">The sequence shown here is derived from an EMBL/GenBank/DDBJ whole genome shotgun (WGS) entry which is preliminary data.</text>
</comment>
<dbReference type="RefSeq" id="WP_171717207.1">
    <property type="nucleotide sequence ID" value="NZ_WHOB01000024.1"/>
</dbReference>
<dbReference type="EMBL" id="WHOB01000024">
    <property type="protein sequence ID" value="NOU79315.1"/>
    <property type="molecule type" value="Genomic_DNA"/>
</dbReference>